<dbReference type="AlphaFoldDB" id="A0AAN9EPA2"/>
<keyword evidence="3" id="KW-1185">Reference proteome</keyword>
<protein>
    <recommendedName>
        <fullName evidence="1">SNRNP25 ubiquitin-like domain-containing protein</fullName>
    </recommendedName>
</protein>
<dbReference type="EMBL" id="JAYWIO010000005">
    <property type="protein sequence ID" value="KAK7260901.1"/>
    <property type="molecule type" value="Genomic_DNA"/>
</dbReference>
<comment type="caution">
    <text evidence="2">The sequence shown here is derived from an EMBL/GenBank/DDBJ whole genome shotgun (WGS) entry which is preliminary data.</text>
</comment>
<organism evidence="2 3">
    <name type="scientific">Crotalaria pallida</name>
    <name type="common">Smooth rattlebox</name>
    <name type="synonym">Crotalaria striata</name>
    <dbReference type="NCBI Taxonomy" id="3830"/>
    <lineage>
        <taxon>Eukaryota</taxon>
        <taxon>Viridiplantae</taxon>
        <taxon>Streptophyta</taxon>
        <taxon>Embryophyta</taxon>
        <taxon>Tracheophyta</taxon>
        <taxon>Spermatophyta</taxon>
        <taxon>Magnoliopsida</taxon>
        <taxon>eudicotyledons</taxon>
        <taxon>Gunneridae</taxon>
        <taxon>Pentapetalae</taxon>
        <taxon>rosids</taxon>
        <taxon>fabids</taxon>
        <taxon>Fabales</taxon>
        <taxon>Fabaceae</taxon>
        <taxon>Papilionoideae</taxon>
        <taxon>50 kb inversion clade</taxon>
        <taxon>genistoids sensu lato</taxon>
        <taxon>core genistoids</taxon>
        <taxon>Crotalarieae</taxon>
        <taxon>Crotalaria</taxon>
    </lineage>
</organism>
<dbReference type="PANTHER" id="PTHR14942">
    <property type="entry name" value="U11/U12 SMALL NUCLEAR RIBONUCLEOPROTEIN 25 KDA PROTEIN"/>
    <property type="match status" value="1"/>
</dbReference>
<accession>A0AAN9EPA2</accession>
<dbReference type="InterPro" id="IPR040610">
    <property type="entry name" value="SNRNP25_ubiquitin"/>
</dbReference>
<evidence type="ECO:0000313" key="3">
    <source>
        <dbReference type="Proteomes" id="UP001372338"/>
    </source>
</evidence>
<dbReference type="Gene3D" id="3.10.20.90">
    <property type="entry name" value="Phosphatidylinositol 3-kinase Catalytic Subunit, Chain A, domain 1"/>
    <property type="match status" value="1"/>
</dbReference>
<proteinExistence type="predicted"/>
<dbReference type="InterPro" id="IPR039690">
    <property type="entry name" value="SNRNP25"/>
</dbReference>
<reference evidence="2 3" key="1">
    <citation type="submission" date="2024-01" db="EMBL/GenBank/DDBJ databases">
        <title>The genomes of 5 underutilized Papilionoideae crops provide insights into root nodulation and disease resistanc.</title>
        <authorList>
            <person name="Yuan L."/>
        </authorList>
    </citation>
    <scope>NUCLEOTIDE SEQUENCE [LARGE SCALE GENOMIC DNA]</scope>
    <source>
        <strain evidence="2">ZHUSHIDOU_FW_LH</strain>
        <tissue evidence="2">Leaf</tissue>
    </source>
</reference>
<dbReference type="CDD" id="cd17058">
    <property type="entry name" value="Ubl_SNRNP25"/>
    <property type="match status" value="1"/>
</dbReference>
<dbReference type="InterPro" id="IPR029071">
    <property type="entry name" value="Ubiquitin-like_domsf"/>
</dbReference>
<name>A0AAN9EPA2_CROPI</name>
<evidence type="ECO:0000259" key="1">
    <source>
        <dbReference type="Pfam" id="PF18036"/>
    </source>
</evidence>
<sequence length="295" mass="34105">MGESNSLIVSKHFPFHQSPPRSLTVVAAIFSRKSFFYHKLRSEPLRLSVLKLDGSCFDIEVAKTATVAELKDSVEAVFSHMPQKGPAKISWPHVWAQFCLCYDGQKLVTEEDYLRNYGIKDGDQLRFIRHSSNSYTVQRKRMKKRVILLKQRRSFFFEQLGKDFMLVDMVLFSNKSLALLDDINGRCRSSSRVNSCKSKEDSDDGEEICSGDIAAESGIQHYNEDRVGKKKLTDLMGVLFSYTRLAVVRQTRIKSKMFCPSTIARCLLGSFGKIRRIVSFGRRRHHFRKHSWRRY</sequence>
<dbReference type="Proteomes" id="UP001372338">
    <property type="component" value="Unassembled WGS sequence"/>
</dbReference>
<gene>
    <name evidence="2" type="ORF">RIF29_27200</name>
</gene>
<evidence type="ECO:0000313" key="2">
    <source>
        <dbReference type="EMBL" id="KAK7260901.1"/>
    </source>
</evidence>
<dbReference type="PANTHER" id="PTHR14942:SF20">
    <property type="entry name" value="SNRNP25 UBIQUITIN-LIKE DOMAIN-CONTAINING PROTEIN"/>
    <property type="match status" value="1"/>
</dbReference>
<dbReference type="GO" id="GO:0000398">
    <property type="term" value="P:mRNA splicing, via spliceosome"/>
    <property type="evidence" value="ECO:0007669"/>
    <property type="project" value="InterPro"/>
</dbReference>
<dbReference type="Pfam" id="PF18036">
    <property type="entry name" value="Ubiquitin_4"/>
    <property type="match status" value="1"/>
</dbReference>
<dbReference type="SUPFAM" id="SSF54236">
    <property type="entry name" value="Ubiquitin-like"/>
    <property type="match status" value="1"/>
</dbReference>
<feature type="domain" description="SNRNP25 ubiquitin-like" evidence="1">
    <location>
        <begin position="45"/>
        <end position="130"/>
    </location>
</feature>